<keyword evidence="3 11" id="KW-0894">Sodium channel</keyword>
<evidence type="ECO:0000256" key="3">
    <source>
        <dbReference type="ARBA" id="ARBA00022461"/>
    </source>
</evidence>
<dbReference type="PANTHER" id="PTHR11690">
    <property type="entry name" value="AMILORIDE-SENSITIVE SODIUM CHANNEL-RELATED"/>
    <property type="match status" value="1"/>
</dbReference>
<keyword evidence="10 11" id="KW-0407">Ion channel</keyword>
<evidence type="ECO:0000256" key="1">
    <source>
        <dbReference type="ARBA" id="ARBA00004141"/>
    </source>
</evidence>
<organism evidence="12 13">
    <name type="scientific">Acropora cervicornis</name>
    <name type="common">Staghorn coral</name>
    <dbReference type="NCBI Taxonomy" id="6130"/>
    <lineage>
        <taxon>Eukaryota</taxon>
        <taxon>Metazoa</taxon>
        <taxon>Cnidaria</taxon>
        <taxon>Anthozoa</taxon>
        <taxon>Hexacorallia</taxon>
        <taxon>Scleractinia</taxon>
        <taxon>Astrocoeniina</taxon>
        <taxon>Acroporidae</taxon>
        <taxon>Acropora</taxon>
    </lineage>
</organism>
<evidence type="ECO:0000256" key="2">
    <source>
        <dbReference type="ARBA" id="ARBA00022448"/>
    </source>
</evidence>
<evidence type="ECO:0000313" key="13">
    <source>
        <dbReference type="Proteomes" id="UP001249851"/>
    </source>
</evidence>
<keyword evidence="8" id="KW-0472">Membrane</keyword>
<comment type="subcellular location">
    <subcellularLocation>
        <location evidence="1">Membrane</location>
        <topology evidence="1">Multi-pass membrane protein</topology>
    </subcellularLocation>
</comment>
<gene>
    <name evidence="12" type="ORF">P5673_001456</name>
</gene>
<evidence type="ECO:0000256" key="8">
    <source>
        <dbReference type="ARBA" id="ARBA00023136"/>
    </source>
</evidence>
<keyword evidence="5" id="KW-1133">Transmembrane helix</keyword>
<evidence type="ECO:0000256" key="11">
    <source>
        <dbReference type="RuleBase" id="RU000679"/>
    </source>
</evidence>
<keyword evidence="6" id="KW-0915">Sodium</keyword>
<dbReference type="InterPro" id="IPR001873">
    <property type="entry name" value="ENaC"/>
</dbReference>
<proteinExistence type="inferred from homology"/>
<keyword evidence="9 11" id="KW-0739">Sodium transport</keyword>
<dbReference type="Proteomes" id="UP001249851">
    <property type="component" value="Unassembled WGS sequence"/>
</dbReference>
<sequence>MDKVGNLCIAGLKLNLFINSNQYTPQLSHASGARIVIHDQDELPFPDEEGINALPGISTSVGVRKVKDNRKHR</sequence>
<keyword evidence="2 11" id="KW-0813">Transport</keyword>
<dbReference type="Pfam" id="PF00858">
    <property type="entry name" value="ASC"/>
    <property type="match status" value="1"/>
</dbReference>
<reference evidence="12" key="1">
    <citation type="journal article" date="2023" name="G3 (Bethesda)">
        <title>Whole genome assembly and annotation of the endangered Caribbean coral Acropora cervicornis.</title>
        <authorList>
            <person name="Selwyn J.D."/>
            <person name="Vollmer S.V."/>
        </authorList>
    </citation>
    <scope>NUCLEOTIDE SEQUENCE</scope>
    <source>
        <strain evidence="12">K2</strain>
    </source>
</reference>
<comment type="caution">
    <text evidence="12">The sequence shown here is derived from an EMBL/GenBank/DDBJ whole genome shotgun (WGS) entry which is preliminary data.</text>
</comment>
<evidence type="ECO:0000256" key="4">
    <source>
        <dbReference type="ARBA" id="ARBA00022692"/>
    </source>
</evidence>
<evidence type="ECO:0000256" key="5">
    <source>
        <dbReference type="ARBA" id="ARBA00022989"/>
    </source>
</evidence>
<evidence type="ECO:0000256" key="7">
    <source>
        <dbReference type="ARBA" id="ARBA00023065"/>
    </source>
</evidence>
<evidence type="ECO:0000313" key="12">
    <source>
        <dbReference type="EMBL" id="KAK2573766.1"/>
    </source>
</evidence>
<dbReference type="GO" id="GO:0005886">
    <property type="term" value="C:plasma membrane"/>
    <property type="evidence" value="ECO:0007669"/>
    <property type="project" value="TreeGrafter"/>
</dbReference>
<accession>A0AAD9VGM5</accession>
<dbReference type="GO" id="GO:0015280">
    <property type="term" value="F:ligand-gated sodium channel activity"/>
    <property type="evidence" value="ECO:0007669"/>
    <property type="project" value="TreeGrafter"/>
</dbReference>
<dbReference type="AlphaFoldDB" id="A0AAD9VGM5"/>
<dbReference type="EMBL" id="JARQWQ010000002">
    <property type="protein sequence ID" value="KAK2573766.1"/>
    <property type="molecule type" value="Genomic_DNA"/>
</dbReference>
<keyword evidence="13" id="KW-1185">Reference proteome</keyword>
<reference evidence="12" key="2">
    <citation type="journal article" date="2023" name="Science">
        <title>Genomic signatures of disease resistance in endangered staghorn corals.</title>
        <authorList>
            <person name="Vollmer S.V."/>
            <person name="Selwyn J.D."/>
            <person name="Despard B.A."/>
            <person name="Roesel C.L."/>
        </authorList>
    </citation>
    <scope>NUCLEOTIDE SEQUENCE</scope>
    <source>
        <strain evidence="12">K2</strain>
    </source>
</reference>
<protein>
    <submittedName>
        <fullName evidence="12">Amiloride-sensitive sodium channel subunit gamma-2</fullName>
    </submittedName>
</protein>
<evidence type="ECO:0000256" key="6">
    <source>
        <dbReference type="ARBA" id="ARBA00023053"/>
    </source>
</evidence>
<name>A0AAD9VGM5_ACRCE</name>
<evidence type="ECO:0000256" key="10">
    <source>
        <dbReference type="ARBA" id="ARBA00023303"/>
    </source>
</evidence>
<keyword evidence="7 11" id="KW-0406">Ion transport</keyword>
<dbReference type="PRINTS" id="PR01078">
    <property type="entry name" value="AMINACHANNEL"/>
</dbReference>
<dbReference type="Gene3D" id="2.60.470.10">
    <property type="entry name" value="Acid-sensing ion channels like domains"/>
    <property type="match status" value="1"/>
</dbReference>
<keyword evidence="4 11" id="KW-0812">Transmembrane</keyword>
<comment type="similarity">
    <text evidence="11">Belongs to the amiloride-sensitive sodium channel (TC 1.A.6) family.</text>
</comment>
<evidence type="ECO:0000256" key="9">
    <source>
        <dbReference type="ARBA" id="ARBA00023201"/>
    </source>
</evidence>
<dbReference type="PANTHER" id="PTHR11690:SF248">
    <property type="entry name" value="PICKPOCKET 17, ISOFORM A"/>
    <property type="match status" value="1"/>
</dbReference>